<name>A0A2H9PAG0_9BACT</name>
<dbReference type="Gene3D" id="6.10.340.10">
    <property type="match status" value="1"/>
</dbReference>
<evidence type="ECO:0000256" key="12">
    <source>
        <dbReference type="SAM" id="Phobius"/>
    </source>
</evidence>
<feature type="domain" description="HAMP" evidence="13">
    <location>
        <begin position="91"/>
        <end position="143"/>
    </location>
</feature>
<dbReference type="InterPro" id="IPR050398">
    <property type="entry name" value="HssS/ArlS-like"/>
</dbReference>
<dbReference type="EMBL" id="PFMS01000088">
    <property type="protein sequence ID" value="PIZ15424.1"/>
    <property type="molecule type" value="Genomic_DNA"/>
</dbReference>
<evidence type="ECO:0000256" key="9">
    <source>
        <dbReference type="ARBA" id="ARBA00022840"/>
    </source>
</evidence>
<evidence type="ECO:0000256" key="2">
    <source>
        <dbReference type="ARBA" id="ARBA00004651"/>
    </source>
</evidence>
<comment type="catalytic activity">
    <reaction evidence="1">
        <text>ATP + protein L-histidine = ADP + protein N-phospho-L-histidine.</text>
        <dbReference type="EC" id="2.7.13.3"/>
    </reaction>
</comment>
<evidence type="ECO:0000313" key="15">
    <source>
        <dbReference type="Proteomes" id="UP000234145"/>
    </source>
</evidence>
<keyword evidence="8" id="KW-0418">Kinase</keyword>
<evidence type="ECO:0000256" key="7">
    <source>
        <dbReference type="ARBA" id="ARBA00022741"/>
    </source>
</evidence>
<keyword evidence="9" id="KW-0067">ATP-binding</keyword>
<evidence type="ECO:0000256" key="4">
    <source>
        <dbReference type="ARBA" id="ARBA00022475"/>
    </source>
</evidence>
<dbReference type="GO" id="GO:0005524">
    <property type="term" value="F:ATP binding"/>
    <property type="evidence" value="ECO:0007669"/>
    <property type="project" value="UniProtKB-KW"/>
</dbReference>
<evidence type="ECO:0000259" key="13">
    <source>
        <dbReference type="PROSITE" id="PS50885"/>
    </source>
</evidence>
<comment type="caution">
    <text evidence="14">The sequence shown here is derived from an EMBL/GenBank/DDBJ whole genome shotgun (WGS) entry which is preliminary data.</text>
</comment>
<evidence type="ECO:0000256" key="8">
    <source>
        <dbReference type="ARBA" id="ARBA00022777"/>
    </source>
</evidence>
<evidence type="ECO:0000256" key="11">
    <source>
        <dbReference type="ARBA" id="ARBA00023136"/>
    </source>
</evidence>
<evidence type="ECO:0000256" key="1">
    <source>
        <dbReference type="ARBA" id="ARBA00000085"/>
    </source>
</evidence>
<evidence type="ECO:0000256" key="3">
    <source>
        <dbReference type="ARBA" id="ARBA00012438"/>
    </source>
</evidence>
<dbReference type="Pfam" id="PF00672">
    <property type="entry name" value="HAMP"/>
    <property type="match status" value="1"/>
</dbReference>
<keyword evidence="4" id="KW-1003">Cell membrane</keyword>
<dbReference type="PROSITE" id="PS50885">
    <property type="entry name" value="HAMP"/>
    <property type="match status" value="1"/>
</dbReference>
<keyword evidence="10" id="KW-0902">Two-component regulatory system</keyword>
<dbReference type="AlphaFoldDB" id="A0A2H9PAG0"/>
<keyword evidence="12" id="KW-0812">Transmembrane</keyword>
<dbReference type="EC" id="2.7.13.3" evidence="3"/>
<dbReference type="InterPro" id="IPR003660">
    <property type="entry name" value="HAMP_dom"/>
</dbReference>
<sequence>MSMEERRKKILVDRKIQLRYMRTIIVLLVLFAVALGISNYVITGFVLRVSQLGQYAEARFYQVYNRIVYLIILEIVIFIILAAVISVFTSHRFAGPVSRIKEAMNAVKSGNFNYRIKIRKGDDLTDVVNEFNEMLDGLQEKNKPVSS</sequence>
<dbReference type="CDD" id="cd06225">
    <property type="entry name" value="HAMP"/>
    <property type="match status" value="1"/>
</dbReference>
<evidence type="ECO:0000256" key="6">
    <source>
        <dbReference type="ARBA" id="ARBA00022679"/>
    </source>
</evidence>
<evidence type="ECO:0000256" key="5">
    <source>
        <dbReference type="ARBA" id="ARBA00022553"/>
    </source>
</evidence>
<proteinExistence type="predicted"/>
<protein>
    <recommendedName>
        <fullName evidence="3">histidine kinase</fullName>
        <ecNumber evidence="3">2.7.13.3</ecNumber>
    </recommendedName>
</protein>
<dbReference type="PANTHER" id="PTHR45528:SF1">
    <property type="entry name" value="SENSOR HISTIDINE KINASE CPXA"/>
    <property type="match status" value="1"/>
</dbReference>
<comment type="subcellular location">
    <subcellularLocation>
        <location evidence="2">Cell membrane</location>
        <topology evidence="2">Multi-pass membrane protein</topology>
    </subcellularLocation>
</comment>
<evidence type="ECO:0000256" key="10">
    <source>
        <dbReference type="ARBA" id="ARBA00023012"/>
    </source>
</evidence>
<keyword evidence="5" id="KW-0597">Phosphoprotein</keyword>
<dbReference type="Proteomes" id="UP000234145">
    <property type="component" value="Unassembled WGS sequence"/>
</dbReference>
<dbReference type="SMART" id="SM00304">
    <property type="entry name" value="HAMP"/>
    <property type="match status" value="1"/>
</dbReference>
<reference evidence="15" key="1">
    <citation type="submission" date="2017-09" db="EMBL/GenBank/DDBJ databases">
        <title>Depth-based differentiation of microbial function through sediment-hosted aquifers and enrichment of novel symbionts in the deep terrestrial subsurface.</title>
        <authorList>
            <person name="Probst A.J."/>
            <person name="Ladd B."/>
            <person name="Jarett J.K."/>
            <person name="Geller-Mcgrath D.E."/>
            <person name="Sieber C.M.K."/>
            <person name="Emerson J.B."/>
            <person name="Anantharaman K."/>
            <person name="Thomas B.C."/>
            <person name="Malmstrom R."/>
            <person name="Stieglmeier M."/>
            <person name="Klingl A."/>
            <person name="Woyke T."/>
            <person name="Ryan C.M."/>
            <person name="Banfield J.F."/>
        </authorList>
    </citation>
    <scope>NUCLEOTIDE SEQUENCE [LARGE SCALE GENOMIC DNA]</scope>
</reference>
<keyword evidence="11 12" id="KW-0472">Membrane</keyword>
<dbReference type="PANTHER" id="PTHR45528">
    <property type="entry name" value="SENSOR HISTIDINE KINASE CPXA"/>
    <property type="match status" value="1"/>
</dbReference>
<evidence type="ECO:0000313" key="14">
    <source>
        <dbReference type="EMBL" id="PIZ15424.1"/>
    </source>
</evidence>
<dbReference type="GO" id="GO:0004673">
    <property type="term" value="F:protein histidine kinase activity"/>
    <property type="evidence" value="ECO:0007669"/>
    <property type="project" value="UniProtKB-EC"/>
</dbReference>
<gene>
    <name evidence="14" type="ORF">COY51_05215</name>
</gene>
<feature type="transmembrane region" description="Helical" evidence="12">
    <location>
        <begin position="67"/>
        <end position="89"/>
    </location>
</feature>
<dbReference type="SUPFAM" id="SSF158472">
    <property type="entry name" value="HAMP domain-like"/>
    <property type="match status" value="1"/>
</dbReference>
<keyword evidence="6" id="KW-0808">Transferase</keyword>
<organism evidence="14 15">
    <name type="scientific">Candidatus Desantisbacteria bacterium CG_4_10_14_0_8_um_filter_39_17</name>
    <dbReference type="NCBI Taxonomy" id="1974542"/>
    <lineage>
        <taxon>Bacteria</taxon>
        <taxon>Candidatus Desantisiibacteriota</taxon>
    </lineage>
</organism>
<dbReference type="GO" id="GO:0000160">
    <property type="term" value="P:phosphorelay signal transduction system"/>
    <property type="evidence" value="ECO:0007669"/>
    <property type="project" value="UniProtKB-KW"/>
</dbReference>
<feature type="transmembrane region" description="Helical" evidence="12">
    <location>
        <begin position="20"/>
        <end position="47"/>
    </location>
</feature>
<dbReference type="GO" id="GO:0005886">
    <property type="term" value="C:plasma membrane"/>
    <property type="evidence" value="ECO:0007669"/>
    <property type="project" value="UniProtKB-SubCell"/>
</dbReference>
<keyword evidence="12" id="KW-1133">Transmembrane helix</keyword>
<accession>A0A2H9PAG0</accession>
<keyword evidence="7" id="KW-0547">Nucleotide-binding</keyword>